<evidence type="ECO:0000256" key="1">
    <source>
        <dbReference type="SAM" id="SignalP"/>
    </source>
</evidence>
<feature type="signal peptide" evidence="1">
    <location>
        <begin position="1"/>
        <end position="22"/>
    </location>
</feature>
<proteinExistence type="predicted"/>
<dbReference type="Proteomes" id="UP000680038">
    <property type="component" value="Unassembled WGS sequence"/>
</dbReference>
<evidence type="ECO:0000313" key="2">
    <source>
        <dbReference type="EMBL" id="CAG5004119.1"/>
    </source>
</evidence>
<evidence type="ECO:0008006" key="4">
    <source>
        <dbReference type="Google" id="ProtNLM"/>
    </source>
</evidence>
<dbReference type="EMBL" id="CAJRAF010000002">
    <property type="protein sequence ID" value="CAG5004119.1"/>
    <property type="molecule type" value="Genomic_DNA"/>
</dbReference>
<name>A0A916JDQ1_9BACT</name>
<feature type="chain" id="PRO_5036907543" description="Outer membrane protein beta-barrel domain-containing protein" evidence="1">
    <location>
        <begin position="23"/>
        <end position="306"/>
    </location>
</feature>
<accession>A0A916JDQ1</accession>
<dbReference type="AlphaFoldDB" id="A0A916JDQ1"/>
<sequence>MLEYVKNCFTLIVLFFLSTAHAFSQDLIVTVRQDSINCSILEQTTELVRFFLASKPDSVQELKKGEISTLAPGYYTQKSNTMVHDTTKMVEAHPVKVEIPLHGTTLADTLLSWKKLPKWQFGFYGGLGYRLNRSRIGMSKAALNYHKKLRSGVSFGLDAGYFPCRKIGIGWRYDTYFSTGTRDARNKDNIMISFLGSGLLYRAPLKFQKTSVLTGFWLGYQPFRNNAVVDGVDTRLSANTMAWGISIGLEQRIGKKCAVSLSGQCFLSSSYKLKREVGGTTEVITFSSDRFEDLSRASLTLGLKFN</sequence>
<comment type="caution">
    <text evidence="2">The sequence shown here is derived from an EMBL/GenBank/DDBJ whole genome shotgun (WGS) entry which is preliminary data.</text>
</comment>
<organism evidence="2 3">
    <name type="scientific">Dyadobacter helix</name>
    <dbReference type="NCBI Taxonomy" id="2822344"/>
    <lineage>
        <taxon>Bacteria</taxon>
        <taxon>Pseudomonadati</taxon>
        <taxon>Bacteroidota</taxon>
        <taxon>Cytophagia</taxon>
        <taxon>Cytophagales</taxon>
        <taxon>Spirosomataceae</taxon>
        <taxon>Dyadobacter</taxon>
    </lineage>
</organism>
<dbReference type="Gene3D" id="2.40.160.20">
    <property type="match status" value="1"/>
</dbReference>
<protein>
    <recommendedName>
        <fullName evidence="4">Outer membrane protein beta-barrel domain-containing protein</fullName>
    </recommendedName>
</protein>
<evidence type="ECO:0000313" key="3">
    <source>
        <dbReference type="Proteomes" id="UP000680038"/>
    </source>
</evidence>
<gene>
    <name evidence="2" type="ORF">DYBT9275_03302</name>
</gene>
<dbReference type="RefSeq" id="WP_215239817.1">
    <property type="nucleotide sequence ID" value="NZ_CAJRAF010000002.1"/>
</dbReference>
<keyword evidence="1" id="KW-0732">Signal</keyword>
<reference evidence="2" key="1">
    <citation type="submission" date="2021-04" db="EMBL/GenBank/DDBJ databases">
        <authorList>
            <person name="Rodrigo-Torres L."/>
            <person name="Arahal R. D."/>
            <person name="Lucena T."/>
        </authorList>
    </citation>
    <scope>NUCLEOTIDE SEQUENCE</scope>
    <source>
        <strain evidence="2">CECT 9275</strain>
    </source>
</reference>
<keyword evidence="3" id="KW-1185">Reference proteome</keyword>